<keyword evidence="3" id="KW-1185">Reference proteome</keyword>
<accession>A0AAE1CRS3</accession>
<dbReference type="AlphaFoldDB" id="A0AAE1CRS3"/>
<protein>
    <submittedName>
        <fullName evidence="2">Uncharacterized protein</fullName>
    </submittedName>
</protein>
<feature type="compositionally biased region" description="Basic and acidic residues" evidence="1">
    <location>
        <begin position="283"/>
        <end position="309"/>
    </location>
</feature>
<dbReference type="EMBL" id="JAWDGP010007030">
    <property type="protein sequence ID" value="KAK3731112.1"/>
    <property type="molecule type" value="Genomic_DNA"/>
</dbReference>
<feature type="compositionally biased region" description="Basic and acidic residues" evidence="1">
    <location>
        <begin position="316"/>
        <end position="342"/>
    </location>
</feature>
<feature type="region of interest" description="Disordered" evidence="1">
    <location>
        <begin position="283"/>
        <end position="342"/>
    </location>
</feature>
<organism evidence="2 3">
    <name type="scientific">Elysia crispata</name>
    <name type="common">lettuce slug</name>
    <dbReference type="NCBI Taxonomy" id="231223"/>
    <lineage>
        <taxon>Eukaryota</taxon>
        <taxon>Metazoa</taxon>
        <taxon>Spiralia</taxon>
        <taxon>Lophotrochozoa</taxon>
        <taxon>Mollusca</taxon>
        <taxon>Gastropoda</taxon>
        <taxon>Heterobranchia</taxon>
        <taxon>Euthyneura</taxon>
        <taxon>Panpulmonata</taxon>
        <taxon>Sacoglossa</taxon>
        <taxon>Placobranchoidea</taxon>
        <taxon>Plakobranchidae</taxon>
        <taxon>Elysia</taxon>
    </lineage>
</organism>
<reference evidence="2" key="1">
    <citation type="journal article" date="2023" name="G3 (Bethesda)">
        <title>A reference genome for the long-term kleptoplast-retaining sea slug Elysia crispata morphotype clarki.</title>
        <authorList>
            <person name="Eastman K.E."/>
            <person name="Pendleton A.L."/>
            <person name="Shaikh M.A."/>
            <person name="Suttiyut T."/>
            <person name="Ogas R."/>
            <person name="Tomko P."/>
            <person name="Gavelis G."/>
            <person name="Widhalm J.R."/>
            <person name="Wisecaver J.H."/>
        </authorList>
    </citation>
    <scope>NUCLEOTIDE SEQUENCE</scope>
    <source>
        <strain evidence="2">ECLA1</strain>
    </source>
</reference>
<name>A0AAE1CRS3_9GAST</name>
<sequence length="342" mass="39249">MRQNFPPHVDVFYSQTKIFAYLTRINYKRRIWRGAEQKILNGLTLRLSPGVFSMKHLQIEEGTASLQEFSLGNISIMKNVQSPQRHFYPLPRAIPGLITVWPSRLYLAGRLPPPKSAVFPTGHVHSIRWPNSGLQHSYQDLTGSRDFPRFLREFRSCGGPRLFLVYSLISPRAGQRRRGEGDFSSRWSDRGDEGRETLVRVGQTEETRGGDFSSRWSDRGDEGRETLVRVGQTEETRGGRLLRDRGDEEGDFSSRWSDRGDEGRETLVRVDRGDEGRETLVRVGQTEETREGDFSSRWSDRGDEGRETLVRVGQTEGDREETLDSRWSDRGDEGRETLVRVS</sequence>
<gene>
    <name evidence="2" type="ORF">RRG08_047807</name>
</gene>
<feature type="compositionally biased region" description="Basic and acidic residues" evidence="1">
    <location>
        <begin position="177"/>
        <end position="209"/>
    </location>
</feature>
<feature type="compositionally biased region" description="Basic and acidic residues" evidence="1">
    <location>
        <begin position="216"/>
        <end position="246"/>
    </location>
</feature>
<comment type="caution">
    <text evidence="2">The sequence shown here is derived from an EMBL/GenBank/DDBJ whole genome shotgun (WGS) entry which is preliminary data.</text>
</comment>
<evidence type="ECO:0000313" key="2">
    <source>
        <dbReference type="EMBL" id="KAK3731112.1"/>
    </source>
</evidence>
<evidence type="ECO:0000256" key="1">
    <source>
        <dbReference type="SAM" id="MobiDB-lite"/>
    </source>
</evidence>
<proteinExistence type="predicted"/>
<feature type="region of interest" description="Disordered" evidence="1">
    <location>
        <begin position="175"/>
        <end position="260"/>
    </location>
</feature>
<dbReference type="Proteomes" id="UP001283361">
    <property type="component" value="Unassembled WGS sequence"/>
</dbReference>
<evidence type="ECO:0000313" key="3">
    <source>
        <dbReference type="Proteomes" id="UP001283361"/>
    </source>
</evidence>